<accession>A0ACC1CLR2</accession>
<organism evidence="1 2">
    <name type="scientific">Dendrolimus kikuchii</name>
    <dbReference type="NCBI Taxonomy" id="765133"/>
    <lineage>
        <taxon>Eukaryota</taxon>
        <taxon>Metazoa</taxon>
        <taxon>Ecdysozoa</taxon>
        <taxon>Arthropoda</taxon>
        <taxon>Hexapoda</taxon>
        <taxon>Insecta</taxon>
        <taxon>Pterygota</taxon>
        <taxon>Neoptera</taxon>
        <taxon>Endopterygota</taxon>
        <taxon>Lepidoptera</taxon>
        <taxon>Glossata</taxon>
        <taxon>Ditrysia</taxon>
        <taxon>Bombycoidea</taxon>
        <taxon>Lasiocampidae</taxon>
        <taxon>Dendrolimus</taxon>
    </lineage>
</organism>
<dbReference type="Proteomes" id="UP000824533">
    <property type="component" value="Linkage Group LG21"/>
</dbReference>
<reference evidence="1 2" key="1">
    <citation type="journal article" date="2021" name="Front. Genet.">
        <title>Chromosome-Level Genome Assembly Reveals Significant Gene Expansion in the Toll and IMD Signaling Pathways of Dendrolimus kikuchii.</title>
        <authorList>
            <person name="Zhou J."/>
            <person name="Wu P."/>
            <person name="Xiong Z."/>
            <person name="Liu N."/>
            <person name="Zhao N."/>
            <person name="Ji M."/>
            <person name="Qiu Y."/>
            <person name="Yang B."/>
        </authorList>
    </citation>
    <scope>NUCLEOTIDE SEQUENCE [LARGE SCALE GENOMIC DNA]</scope>
    <source>
        <strain evidence="1">Ann1</strain>
    </source>
</reference>
<protein>
    <submittedName>
        <fullName evidence="1">Uncharacterized protein</fullName>
    </submittedName>
</protein>
<keyword evidence="2" id="KW-1185">Reference proteome</keyword>
<evidence type="ECO:0000313" key="1">
    <source>
        <dbReference type="EMBL" id="KAJ0172523.1"/>
    </source>
</evidence>
<comment type="caution">
    <text evidence="1">The sequence shown here is derived from an EMBL/GenBank/DDBJ whole genome shotgun (WGS) entry which is preliminary data.</text>
</comment>
<proteinExistence type="predicted"/>
<evidence type="ECO:0000313" key="2">
    <source>
        <dbReference type="Proteomes" id="UP000824533"/>
    </source>
</evidence>
<gene>
    <name evidence="1" type="ORF">K1T71_011662</name>
</gene>
<sequence length="265" mass="28507">MFRSDIGLVRAVMDHLDHRVLTLEDLALTKPLALVLDLTLEDLNIDDMDIEAAVRIAVPRESMEEVVVDVVLLDAMNVVLKGPDMDMNIIEDLIGKVHLEDHAAPLALLGLLDHLDIMEETSVAHRLDRTGILAGMDLDTMVDRIAVVPHHVLVIGAHHLAHSVVPKNVPKVTNVIIKDHAAAKAENRIDPTKSLQENLAAGDAVGLVHVENVAETLIAVLKGTVGMELIADAGANLTAALLDLVDAKIDLAKAATDFKMLPMSA</sequence>
<dbReference type="EMBL" id="CM034407">
    <property type="protein sequence ID" value="KAJ0172523.1"/>
    <property type="molecule type" value="Genomic_DNA"/>
</dbReference>
<name>A0ACC1CLR2_9NEOP</name>